<gene>
    <name evidence="6" type="ORF">JIN87_02965</name>
</gene>
<name>A0A934VJN6_9BACT</name>
<dbReference type="Pfam" id="PF00593">
    <property type="entry name" value="TonB_dep_Rec_b-barrel"/>
    <property type="match status" value="1"/>
</dbReference>
<dbReference type="AlphaFoldDB" id="A0A934VJN6"/>
<evidence type="ECO:0000256" key="3">
    <source>
        <dbReference type="ARBA" id="ARBA00023237"/>
    </source>
</evidence>
<evidence type="ECO:0000313" key="7">
    <source>
        <dbReference type="Proteomes" id="UP000617628"/>
    </source>
</evidence>
<comment type="caution">
    <text evidence="6">The sequence shown here is derived from an EMBL/GenBank/DDBJ whole genome shotgun (WGS) entry which is preliminary data.</text>
</comment>
<keyword evidence="4" id="KW-0732">Signal</keyword>
<sequence length="810" mass="91082">MQRSGFGKSSTLAALLAVAIATCAHARVDVQSVTKSDAIVSEKASVELVSDSSVGEAIGRRPDLSFSNVTIDGQGSQISLDSISADAITSVEVMKAVTPDQDADSRGGSISLKSKPAYLQKSTKTKLSLETEYDSGSGNFGYEGSISMSGAFNEVRTLGGRISARWEENSSGFESTSQDWTSKTVNGEKHFVLREKTLFQRRDNSTEKELGAGIDFKASEDLSFTMRGNFMMDSSAMNLPHYKYRFAKGTFLSADEKRADIKDAQVESGIFASGWDTEELEMALGADWNHGDWEVDAKFIVQEDSFEQTAYNSMDFVAYGVDMQYDLAEDPRFPKISTTGVDLDDPSAYEFEDMIERSRFEDKSDTITSLNVKLNNVLGNHKAFVRFGMKSRLRDRVRDNEYAYNDSGFAPGDFTLSELPVYQTEVLDGRYQIAPYAERGAFLDHLEGKRDSLIYDERRSREASDYSSNTVEEQVDALYGMASLEIGKWRGLFGVRQEETSISFTSNEVLLGKDLNDKDSDGDLDEIVYLDTKPTFGDNRYVNYFPNSQMRYKWNDWATLIASYTNTIDRPSYGEVVPYRRVDVEDKEISEGNPDLKPTLYRNLDMSLDMNVGPGAMVSVELFDRAVEDVIFAHQSIVSGGVYDGYELERQENNASAQIRGLSVSWNQPVNLVLLPEGFSLNAKYTQQETELVYPFRPDEVLPKTNSPDSRMRLALNYETRKVFAQLKFAHSDTVIYKVDSNPAKDRYRVPSDSMDLMVSYKVQDKTRLYFEWENKMGGSSYETYEGVPFRSTRYQEAPWSLATGVKMEL</sequence>
<evidence type="ECO:0000256" key="2">
    <source>
        <dbReference type="ARBA" id="ARBA00023136"/>
    </source>
</evidence>
<dbReference type="EMBL" id="JAENIL010000004">
    <property type="protein sequence ID" value="MBK1875811.1"/>
    <property type="molecule type" value="Genomic_DNA"/>
</dbReference>
<organism evidence="6 7">
    <name type="scientific">Pelagicoccus mobilis</name>
    <dbReference type="NCBI Taxonomy" id="415221"/>
    <lineage>
        <taxon>Bacteria</taxon>
        <taxon>Pseudomonadati</taxon>
        <taxon>Verrucomicrobiota</taxon>
        <taxon>Opitutia</taxon>
        <taxon>Puniceicoccales</taxon>
        <taxon>Pelagicoccaceae</taxon>
        <taxon>Pelagicoccus</taxon>
    </lineage>
</organism>
<evidence type="ECO:0000313" key="6">
    <source>
        <dbReference type="EMBL" id="MBK1875811.1"/>
    </source>
</evidence>
<protein>
    <submittedName>
        <fullName evidence="6">TonB-dependent receptor</fullName>
    </submittedName>
</protein>
<dbReference type="Gene3D" id="2.40.170.20">
    <property type="entry name" value="TonB-dependent receptor, beta-barrel domain"/>
    <property type="match status" value="1"/>
</dbReference>
<dbReference type="RefSeq" id="WP_200354026.1">
    <property type="nucleotide sequence ID" value="NZ_JAENIL010000004.1"/>
</dbReference>
<dbReference type="PANTHER" id="PTHR40980:SF4">
    <property type="entry name" value="TONB-DEPENDENT RECEPTOR-LIKE BETA-BARREL DOMAIN-CONTAINING PROTEIN"/>
    <property type="match status" value="1"/>
</dbReference>
<dbReference type="Proteomes" id="UP000617628">
    <property type="component" value="Unassembled WGS sequence"/>
</dbReference>
<dbReference type="PANTHER" id="PTHR40980">
    <property type="entry name" value="PLUG DOMAIN-CONTAINING PROTEIN"/>
    <property type="match status" value="1"/>
</dbReference>
<proteinExistence type="predicted"/>
<evidence type="ECO:0000256" key="1">
    <source>
        <dbReference type="ARBA" id="ARBA00004442"/>
    </source>
</evidence>
<feature type="chain" id="PRO_5037220959" evidence="4">
    <location>
        <begin position="27"/>
        <end position="810"/>
    </location>
</feature>
<dbReference type="InterPro" id="IPR000531">
    <property type="entry name" value="Beta-barrel_TonB"/>
</dbReference>
<dbReference type="GO" id="GO:0009279">
    <property type="term" value="C:cell outer membrane"/>
    <property type="evidence" value="ECO:0007669"/>
    <property type="project" value="UniProtKB-SubCell"/>
</dbReference>
<evidence type="ECO:0000256" key="4">
    <source>
        <dbReference type="SAM" id="SignalP"/>
    </source>
</evidence>
<keyword evidence="2" id="KW-0472">Membrane</keyword>
<feature type="domain" description="TonB-dependent receptor-like beta-barrel" evidence="5">
    <location>
        <begin position="325"/>
        <end position="775"/>
    </location>
</feature>
<keyword evidence="6" id="KW-0675">Receptor</keyword>
<dbReference type="InterPro" id="IPR036942">
    <property type="entry name" value="Beta-barrel_TonB_sf"/>
</dbReference>
<accession>A0A934VJN6</accession>
<evidence type="ECO:0000259" key="5">
    <source>
        <dbReference type="Pfam" id="PF00593"/>
    </source>
</evidence>
<comment type="subcellular location">
    <subcellularLocation>
        <location evidence="1">Cell outer membrane</location>
    </subcellularLocation>
</comment>
<dbReference type="SUPFAM" id="SSF56935">
    <property type="entry name" value="Porins"/>
    <property type="match status" value="1"/>
</dbReference>
<feature type="signal peptide" evidence="4">
    <location>
        <begin position="1"/>
        <end position="26"/>
    </location>
</feature>
<keyword evidence="7" id="KW-1185">Reference proteome</keyword>
<reference evidence="6" key="1">
    <citation type="submission" date="2021-01" db="EMBL/GenBank/DDBJ databases">
        <title>Modified the classification status of verrucomicrobia.</title>
        <authorList>
            <person name="Feng X."/>
        </authorList>
    </citation>
    <scope>NUCLEOTIDE SEQUENCE</scope>
    <source>
        <strain evidence="6">KCTC 13126</strain>
    </source>
</reference>
<keyword evidence="3" id="KW-0998">Cell outer membrane</keyword>